<dbReference type="InterPro" id="IPR050654">
    <property type="entry name" value="AChE-related_enzymes"/>
</dbReference>
<dbReference type="GO" id="GO:0006581">
    <property type="term" value="P:acetylcholine catabolic process"/>
    <property type="evidence" value="ECO:0007669"/>
    <property type="project" value="TreeGrafter"/>
</dbReference>
<gene>
    <name evidence="7" type="ORF">G9C98_001253</name>
</gene>
<dbReference type="InterPro" id="IPR002018">
    <property type="entry name" value="CarbesteraseB"/>
</dbReference>
<keyword evidence="5" id="KW-0732">Signal</keyword>
<protein>
    <recommendedName>
        <fullName evidence="6">Carboxylesterase type B domain-containing protein</fullName>
    </recommendedName>
</protein>
<evidence type="ECO:0000256" key="2">
    <source>
        <dbReference type="ARBA" id="ARBA00022487"/>
    </source>
</evidence>
<evidence type="ECO:0000313" key="8">
    <source>
        <dbReference type="Proteomes" id="UP000729913"/>
    </source>
</evidence>
<proteinExistence type="inferred from homology"/>
<dbReference type="OrthoDB" id="19653at2759"/>
<feature type="chain" id="PRO_5035146441" description="Carboxylesterase type B domain-containing protein" evidence="5">
    <location>
        <begin position="25"/>
        <end position="84"/>
    </location>
</feature>
<evidence type="ECO:0000313" key="7">
    <source>
        <dbReference type="EMBL" id="KAG8034169.1"/>
    </source>
</evidence>
<reference evidence="7" key="2">
    <citation type="submission" date="2021-04" db="EMBL/GenBank/DDBJ databases">
        <title>Genome-wide patterns of bracovirus chromosomal integration into multiple host tissues during parasitism.</title>
        <authorList>
            <person name="Chebbi M.A.C."/>
        </authorList>
    </citation>
    <scope>NUCLEOTIDE SEQUENCE</scope>
    <source>
        <tissue evidence="7">Whole body</tissue>
    </source>
</reference>
<dbReference type="Proteomes" id="UP000729913">
    <property type="component" value="Unassembled WGS sequence"/>
</dbReference>
<comment type="caution">
    <text evidence="7">The sequence shown here is derived from an EMBL/GenBank/DDBJ whole genome shotgun (WGS) entry which is preliminary data.</text>
</comment>
<comment type="similarity">
    <text evidence="1">Belongs to the type-B carboxylesterase/lipase family.</text>
</comment>
<reference evidence="7" key="1">
    <citation type="submission" date="2020-03" db="EMBL/GenBank/DDBJ databases">
        <authorList>
            <person name="Chebbi M.A."/>
            <person name="Drezen J.M."/>
        </authorList>
    </citation>
    <scope>NUCLEOTIDE SEQUENCE</scope>
    <source>
        <tissue evidence="7">Whole body</tissue>
    </source>
</reference>
<dbReference type="GO" id="GO:0005886">
    <property type="term" value="C:plasma membrane"/>
    <property type="evidence" value="ECO:0007669"/>
    <property type="project" value="TreeGrafter"/>
</dbReference>
<accession>A0A8J5R0P3</accession>
<dbReference type="AlphaFoldDB" id="A0A8J5R0P3"/>
<evidence type="ECO:0000256" key="1">
    <source>
        <dbReference type="ARBA" id="ARBA00005964"/>
    </source>
</evidence>
<evidence type="ECO:0000256" key="5">
    <source>
        <dbReference type="SAM" id="SignalP"/>
    </source>
</evidence>
<evidence type="ECO:0000256" key="3">
    <source>
        <dbReference type="ARBA" id="ARBA00022801"/>
    </source>
</evidence>
<keyword evidence="8" id="KW-1185">Reference proteome</keyword>
<dbReference type="PANTHER" id="PTHR43918:SF4">
    <property type="entry name" value="CARBOXYLIC ESTER HYDROLASE"/>
    <property type="match status" value="1"/>
</dbReference>
<feature type="signal peptide" evidence="5">
    <location>
        <begin position="1"/>
        <end position="24"/>
    </location>
</feature>
<evidence type="ECO:0000259" key="6">
    <source>
        <dbReference type="Pfam" id="PF00135"/>
    </source>
</evidence>
<keyword evidence="4" id="KW-0325">Glycoprotein</keyword>
<name>A0A8J5R0P3_9HYME</name>
<dbReference type="GO" id="GO:0019695">
    <property type="term" value="P:choline metabolic process"/>
    <property type="evidence" value="ECO:0007669"/>
    <property type="project" value="TreeGrafter"/>
</dbReference>
<dbReference type="GO" id="GO:0005615">
    <property type="term" value="C:extracellular space"/>
    <property type="evidence" value="ECO:0007669"/>
    <property type="project" value="TreeGrafter"/>
</dbReference>
<feature type="domain" description="Carboxylesterase type B" evidence="6">
    <location>
        <begin position="31"/>
        <end position="74"/>
    </location>
</feature>
<dbReference type="EMBL" id="JAAOIC020000068">
    <property type="protein sequence ID" value="KAG8034169.1"/>
    <property type="molecule type" value="Genomic_DNA"/>
</dbReference>
<organism evidence="7 8">
    <name type="scientific">Cotesia typhae</name>
    <dbReference type="NCBI Taxonomy" id="2053667"/>
    <lineage>
        <taxon>Eukaryota</taxon>
        <taxon>Metazoa</taxon>
        <taxon>Ecdysozoa</taxon>
        <taxon>Arthropoda</taxon>
        <taxon>Hexapoda</taxon>
        <taxon>Insecta</taxon>
        <taxon>Pterygota</taxon>
        <taxon>Neoptera</taxon>
        <taxon>Endopterygota</taxon>
        <taxon>Hymenoptera</taxon>
        <taxon>Apocrita</taxon>
        <taxon>Ichneumonoidea</taxon>
        <taxon>Braconidae</taxon>
        <taxon>Microgastrinae</taxon>
        <taxon>Cotesia</taxon>
    </lineage>
</organism>
<keyword evidence="2" id="KW-0719">Serine esterase</keyword>
<dbReference type="PANTHER" id="PTHR43918">
    <property type="entry name" value="ACETYLCHOLINESTERASE"/>
    <property type="match status" value="1"/>
</dbReference>
<dbReference type="GO" id="GO:0003990">
    <property type="term" value="F:acetylcholinesterase activity"/>
    <property type="evidence" value="ECO:0007669"/>
    <property type="project" value="TreeGrafter"/>
</dbReference>
<dbReference type="Pfam" id="PF00135">
    <property type="entry name" value="COesterase"/>
    <property type="match status" value="1"/>
</dbReference>
<keyword evidence="3" id="KW-0378">Hydrolase</keyword>
<evidence type="ECO:0000256" key="4">
    <source>
        <dbReference type="ARBA" id="ARBA00023180"/>
    </source>
</evidence>
<sequence length="84" mass="9594">MTPILRLIFSTVLISTTVQQLVLSDSDFDSRPIVYTQQGRLRGIKKKNVDGSSYYYAFHGVPYAKPPLGNLRFKVLCFDFINSF</sequence>